<evidence type="ECO:0000313" key="1">
    <source>
        <dbReference type="EMBL" id="GEO12083.1"/>
    </source>
</evidence>
<dbReference type="RefSeq" id="WP_147206213.1">
    <property type="nucleotide sequence ID" value="NZ_BJYT01000039.1"/>
</dbReference>
<dbReference type="EMBL" id="BJYT01000039">
    <property type="protein sequence ID" value="GEO12083.1"/>
    <property type="molecule type" value="Genomic_DNA"/>
</dbReference>
<reference evidence="1 2" key="1">
    <citation type="submission" date="2019-07" db="EMBL/GenBank/DDBJ databases">
        <title>Whole genome shotgun sequence of Segetibacter aerophilus NBRC 106135.</title>
        <authorList>
            <person name="Hosoyama A."/>
            <person name="Uohara A."/>
            <person name="Ohji S."/>
            <person name="Ichikawa N."/>
        </authorList>
    </citation>
    <scope>NUCLEOTIDE SEQUENCE [LARGE SCALE GENOMIC DNA]</scope>
    <source>
        <strain evidence="1 2">NBRC 106135</strain>
    </source>
</reference>
<dbReference type="Proteomes" id="UP000321513">
    <property type="component" value="Unassembled WGS sequence"/>
</dbReference>
<gene>
    <name evidence="1" type="ORF">SAE01_45790</name>
</gene>
<proteinExistence type="predicted"/>
<name>A0A512BJD9_9BACT</name>
<dbReference type="AlphaFoldDB" id="A0A512BJD9"/>
<protein>
    <submittedName>
        <fullName evidence="1">Uncharacterized protein</fullName>
    </submittedName>
</protein>
<accession>A0A512BJD9</accession>
<evidence type="ECO:0000313" key="2">
    <source>
        <dbReference type="Proteomes" id="UP000321513"/>
    </source>
</evidence>
<sequence>MKEFFEAKEVLGSVLNKIESCICATKFPHKPKTLLEEILCDADTYNLGTEDFIRTDKLLKEELGNRKVLTDNWIEKTKQLLLTHKYFTSYCINKLSRGKEKTIQLLKNQLQT</sequence>
<dbReference type="SUPFAM" id="SSF109604">
    <property type="entry name" value="HD-domain/PDEase-like"/>
    <property type="match status" value="1"/>
</dbReference>
<keyword evidence="2" id="KW-1185">Reference proteome</keyword>
<dbReference type="OrthoDB" id="5728337at2"/>
<organism evidence="1 2">
    <name type="scientific">Segetibacter aerophilus</name>
    <dbReference type="NCBI Taxonomy" id="670293"/>
    <lineage>
        <taxon>Bacteria</taxon>
        <taxon>Pseudomonadati</taxon>
        <taxon>Bacteroidota</taxon>
        <taxon>Chitinophagia</taxon>
        <taxon>Chitinophagales</taxon>
        <taxon>Chitinophagaceae</taxon>
        <taxon>Segetibacter</taxon>
    </lineage>
</organism>
<comment type="caution">
    <text evidence="1">The sequence shown here is derived from an EMBL/GenBank/DDBJ whole genome shotgun (WGS) entry which is preliminary data.</text>
</comment>